<reference evidence="1" key="1">
    <citation type="submission" date="2019-12" db="EMBL/GenBank/DDBJ databases">
        <title>Genome sequencing and annotation of Brassica cretica.</title>
        <authorList>
            <person name="Studholme D.J."/>
            <person name="Sarris P."/>
        </authorList>
    </citation>
    <scope>NUCLEOTIDE SEQUENCE</scope>
    <source>
        <strain evidence="1">PFS-109/04</strain>
        <tissue evidence="1">Leaf</tissue>
    </source>
</reference>
<dbReference type="EMBL" id="QGKX02000088">
    <property type="protein sequence ID" value="KAF3587310.1"/>
    <property type="molecule type" value="Genomic_DNA"/>
</dbReference>
<gene>
    <name evidence="1" type="ORF">F2Q69_00031113</name>
</gene>
<evidence type="ECO:0000313" key="2">
    <source>
        <dbReference type="Proteomes" id="UP000712600"/>
    </source>
</evidence>
<sequence>MNLPSFFFNKNLTTLFTAHLEKAASAKFHGNIVFPPADQRIDSKRSLVLGFYGNLGFFEFAGELEEDDDEGESW</sequence>
<protein>
    <submittedName>
        <fullName evidence="1">Uncharacterized protein</fullName>
    </submittedName>
</protein>
<dbReference type="Proteomes" id="UP000712600">
    <property type="component" value="Unassembled WGS sequence"/>
</dbReference>
<proteinExistence type="predicted"/>
<dbReference type="AlphaFoldDB" id="A0A8S9S2D3"/>
<accession>A0A8S9S2D3</accession>
<evidence type="ECO:0000313" key="1">
    <source>
        <dbReference type="EMBL" id="KAF3587310.1"/>
    </source>
</evidence>
<name>A0A8S9S2D3_BRACR</name>
<organism evidence="1 2">
    <name type="scientific">Brassica cretica</name>
    <name type="common">Mustard</name>
    <dbReference type="NCBI Taxonomy" id="69181"/>
    <lineage>
        <taxon>Eukaryota</taxon>
        <taxon>Viridiplantae</taxon>
        <taxon>Streptophyta</taxon>
        <taxon>Embryophyta</taxon>
        <taxon>Tracheophyta</taxon>
        <taxon>Spermatophyta</taxon>
        <taxon>Magnoliopsida</taxon>
        <taxon>eudicotyledons</taxon>
        <taxon>Gunneridae</taxon>
        <taxon>Pentapetalae</taxon>
        <taxon>rosids</taxon>
        <taxon>malvids</taxon>
        <taxon>Brassicales</taxon>
        <taxon>Brassicaceae</taxon>
        <taxon>Brassiceae</taxon>
        <taxon>Brassica</taxon>
    </lineage>
</organism>
<comment type="caution">
    <text evidence="1">The sequence shown here is derived from an EMBL/GenBank/DDBJ whole genome shotgun (WGS) entry which is preliminary data.</text>
</comment>